<dbReference type="EMBL" id="CADCTC010000179">
    <property type="protein sequence ID" value="CAA9271811.1"/>
    <property type="molecule type" value="Genomic_DNA"/>
</dbReference>
<organism evidence="1">
    <name type="scientific">uncultured Chloroflexota bacterium</name>
    <dbReference type="NCBI Taxonomy" id="166587"/>
    <lineage>
        <taxon>Bacteria</taxon>
        <taxon>Bacillati</taxon>
        <taxon>Chloroflexota</taxon>
        <taxon>environmental samples</taxon>
    </lineage>
</organism>
<protein>
    <submittedName>
        <fullName evidence="1">Uncharacterized protein</fullName>
    </submittedName>
</protein>
<gene>
    <name evidence="1" type="ORF">AVDCRST_MAG77-3210</name>
</gene>
<accession>A0A6J4J9T8</accession>
<reference evidence="1" key="1">
    <citation type="submission" date="2020-02" db="EMBL/GenBank/DDBJ databases">
        <authorList>
            <person name="Meier V. D."/>
        </authorList>
    </citation>
    <scope>NUCLEOTIDE SEQUENCE</scope>
    <source>
        <strain evidence="1">AVDCRST_MAG77</strain>
    </source>
</reference>
<name>A0A6J4J9T8_9CHLR</name>
<sequence>METRQAAVGPVITALQAALGERQALLAVPDTFGAWRRTAALDVLIAGLLEQLAAIEPPAALLEDQAAALRAVDRLLNRGHAQRHAR</sequence>
<dbReference type="AlphaFoldDB" id="A0A6J4J9T8"/>
<evidence type="ECO:0000313" key="1">
    <source>
        <dbReference type="EMBL" id="CAA9271811.1"/>
    </source>
</evidence>
<proteinExistence type="predicted"/>